<gene>
    <name evidence="2" type="ORF">OHA22_29600</name>
</gene>
<feature type="region of interest" description="Disordered" evidence="1">
    <location>
        <begin position="24"/>
        <end position="43"/>
    </location>
</feature>
<evidence type="ECO:0000256" key="1">
    <source>
        <dbReference type="SAM" id="MobiDB-lite"/>
    </source>
</evidence>
<dbReference type="AlphaFoldDB" id="A0AAU2A667"/>
<accession>A0AAU2A667</accession>
<proteinExistence type="predicted"/>
<protein>
    <submittedName>
        <fullName evidence="2">Uncharacterized protein</fullName>
    </submittedName>
</protein>
<sequence>MAIRLGDGIAGARETLPPGEGVARYTMGSGEHSLVAAGGSRDR</sequence>
<name>A0AAU2A667_9ACTN</name>
<evidence type="ECO:0000313" key="2">
    <source>
        <dbReference type="EMBL" id="WTT19387.1"/>
    </source>
</evidence>
<dbReference type="EMBL" id="CP108222">
    <property type="protein sequence ID" value="WTT19387.1"/>
    <property type="molecule type" value="Genomic_DNA"/>
</dbReference>
<reference evidence="2" key="1">
    <citation type="submission" date="2022-10" db="EMBL/GenBank/DDBJ databases">
        <title>The complete genomes of actinobacterial strains from the NBC collection.</title>
        <authorList>
            <person name="Joergensen T.S."/>
            <person name="Alvarez Arevalo M."/>
            <person name="Sterndorff E.B."/>
            <person name="Faurdal D."/>
            <person name="Vuksanovic O."/>
            <person name="Mourched A.-S."/>
            <person name="Charusanti P."/>
            <person name="Shaw S."/>
            <person name="Blin K."/>
            <person name="Weber T."/>
        </authorList>
    </citation>
    <scope>NUCLEOTIDE SEQUENCE</scope>
    <source>
        <strain evidence="2">NBC_00093</strain>
    </source>
</reference>
<organism evidence="2">
    <name type="scientific">Streptomyces sp. NBC_00093</name>
    <dbReference type="NCBI Taxonomy" id="2975649"/>
    <lineage>
        <taxon>Bacteria</taxon>
        <taxon>Bacillati</taxon>
        <taxon>Actinomycetota</taxon>
        <taxon>Actinomycetes</taxon>
        <taxon>Kitasatosporales</taxon>
        <taxon>Streptomycetaceae</taxon>
        <taxon>Streptomyces</taxon>
    </lineage>
</organism>